<keyword evidence="1" id="KW-0472">Membrane</keyword>
<sequence>MRISEIFVLAISDGTPKKALLTAIVVGTILLTINHYDLLLAGDWPPFHKIFLTYCVPYLVTTWGSLLVKIPTQSEVRTEEE</sequence>
<organism evidence="2">
    <name type="scientific">marine metagenome</name>
    <dbReference type="NCBI Taxonomy" id="408172"/>
    <lineage>
        <taxon>unclassified sequences</taxon>
        <taxon>metagenomes</taxon>
        <taxon>ecological metagenomes</taxon>
    </lineage>
</organism>
<keyword evidence="1" id="KW-1133">Transmembrane helix</keyword>
<keyword evidence="1" id="KW-0812">Transmembrane</keyword>
<feature type="transmembrane region" description="Helical" evidence="1">
    <location>
        <begin position="50"/>
        <end position="68"/>
    </location>
</feature>
<proteinExistence type="predicted"/>
<accession>A0A382EIP2</accession>
<feature type="transmembrane region" description="Helical" evidence="1">
    <location>
        <begin position="20"/>
        <end position="38"/>
    </location>
</feature>
<dbReference type="AlphaFoldDB" id="A0A382EIP2"/>
<dbReference type="NCBIfam" id="NF038050">
    <property type="entry name" value="NrtS"/>
    <property type="match status" value="1"/>
</dbReference>
<evidence type="ECO:0000313" key="2">
    <source>
        <dbReference type="EMBL" id="SVB50550.1"/>
    </source>
</evidence>
<gene>
    <name evidence="2" type="ORF">METZ01_LOCUS203404</name>
</gene>
<dbReference type="InterPro" id="IPR047700">
    <property type="entry name" value="NrtS-like"/>
</dbReference>
<name>A0A382EIP2_9ZZZZ</name>
<reference evidence="2" key="1">
    <citation type="submission" date="2018-05" db="EMBL/GenBank/DDBJ databases">
        <authorList>
            <person name="Lanie J.A."/>
            <person name="Ng W.-L."/>
            <person name="Kazmierczak K.M."/>
            <person name="Andrzejewski T.M."/>
            <person name="Davidsen T.M."/>
            <person name="Wayne K.J."/>
            <person name="Tettelin H."/>
            <person name="Glass J.I."/>
            <person name="Rusch D."/>
            <person name="Podicherti R."/>
            <person name="Tsui H.-C.T."/>
            <person name="Winkler M.E."/>
        </authorList>
    </citation>
    <scope>NUCLEOTIDE SEQUENCE</scope>
</reference>
<protein>
    <recommendedName>
        <fullName evidence="3">Phosphoenolpyruvate protein kinase</fullName>
    </recommendedName>
</protein>
<evidence type="ECO:0008006" key="3">
    <source>
        <dbReference type="Google" id="ProtNLM"/>
    </source>
</evidence>
<dbReference type="EMBL" id="UINC01044717">
    <property type="protein sequence ID" value="SVB50550.1"/>
    <property type="molecule type" value="Genomic_DNA"/>
</dbReference>
<evidence type="ECO:0000256" key="1">
    <source>
        <dbReference type="SAM" id="Phobius"/>
    </source>
</evidence>